<evidence type="ECO:0000256" key="1">
    <source>
        <dbReference type="SAM" id="MobiDB-lite"/>
    </source>
</evidence>
<gene>
    <name evidence="2" type="ORF">PR048_010762</name>
</gene>
<accession>A0ABQ9I428</accession>
<name>A0ABQ9I428_9NEOP</name>
<protein>
    <submittedName>
        <fullName evidence="2">Uncharacterized protein</fullName>
    </submittedName>
</protein>
<proteinExistence type="predicted"/>
<feature type="region of interest" description="Disordered" evidence="1">
    <location>
        <begin position="175"/>
        <end position="196"/>
    </location>
</feature>
<keyword evidence="3" id="KW-1185">Reference proteome</keyword>
<reference evidence="2 3" key="1">
    <citation type="submission" date="2023-02" db="EMBL/GenBank/DDBJ databases">
        <title>LHISI_Scaffold_Assembly.</title>
        <authorList>
            <person name="Stuart O.P."/>
            <person name="Cleave R."/>
            <person name="Magrath M.J.L."/>
            <person name="Mikheyev A.S."/>
        </authorList>
    </citation>
    <scope>NUCLEOTIDE SEQUENCE [LARGE SCALE GENOMIC DNA]</scope>
    <source>
        <strain evidence="2">Daus_M_001</strain>
        <tissue evidence="2">Leg muscle</tissue>
    </source>
</reference>
<dbReference type="Proteomes" id="UP001159363">
    <property type="component" value="Chromosome 3"/>
</dbReference>
<evidence type="ECO:0000313" key="2">
    <source>
        <dbReference type="EMBL" id="KAJ8891247.1"/>
    </source>
</evidence>
<comment type="caution">
    <text evidence="2">The sequence shown here is derived from an EMBL/GenBank/DDBJ whole genome shotgun (WGS) entry which is preliminary data.</text>
</comment>
<sequence length="579" mass="64199">MDISVSCTSLASDTTTVQCSYSCCGDRFITTLSLAQAYWQNTMRINLVSKQISVLHWRRVGQYWTMYITGSVSGVARANRNTEINRTDSRVVVNTCFTHTGRNIQVVPKFSLHNVRACSGDQNCNVLHRNLGALFFIRVHLQHVLVHTITNTWMSKIRRSHNPRQQVFLRFLKGSRKSSPSRDPTGSSLAESSLTNSLLQTRERSTYDVAALTSHGGRIQKGRRETVCVMWVITNINIMIDILVKWFLKMYVIPGEVRQPLSVPPPPGFAPGGMNPLPFVPLWGRGGVLVRLLASHQDEPGSSPGGATPGFSYVITAPNDVAGRRAFSGISRFPRPCIPPLLRTRVASPSPALKTSMLSRQHLSTYSYRLFTNVICPFYSSTRSVYVCMCRGHVAGEGYLWSALYSTRNPWPVFGASSLISSGPNGLCVNQTLQNLVEDPLISHYPRSHTEWVCVRRVRRTGEVRWVRRRCGMQTGDDWESTEKTRAPGPVIEPGTQKCRGARAVSTLASHQGEPGSILGRVTGFGNRARRCRWSASFLGALQFSPHFQPGAAPYSPQPPASALKTSLLRATQISSLTH</sequence>
<feature type="compositionally biased region" description="Polar residues" evidence="1">
    <location>
        <begin position="177"/>
        <end position="196"/>
    </location>
</feature>
<evidence type="ECO:0000313" key="3">
    <source>
        <dbReference type="Proteomes" id="UP001159363"/>
    </source>
</evidence>
<dbReference type="EMBL" id="JARBHB010000003">
    <property type="protein sequence ID" value="KAJ8891247.1"/>
    <property type="molecule type" value="Genomic_DNA"/>
</dbReference>
<organism evidence="2 3">
    <name type="scientific">Dryococelus australis</name>
    <dbReference type="NCBI Taxonomy" id="614101"/>
    <lineage>
        <taxon>Eukaryota</taxon>
        <taxon>Metazoa</taxon>
        <taxon>Ecdysozoa</taxon>
        <taxon>Arthropoda</taxon>
        <taxon>Hexapoda</taxon>
        <taxon>Insecta</taxon>
        <taxon>Pterygota</taxon>
        <taxon>Neoptera</taxon>
        <taxon>Polyneoptera</taxon>
        <taxon>Phasmatodea</taxon>
        <taxon>Verophasmatodea</taxon>
        <taxon>Anareolatae</taxon>
        <taxon>Phasmatidae</taxon>
        <taxon>Eurycanthinae</taxon>
        <taxon>Dryococelus</taxon>
    </lineage>
</organism>